<reference evidence="1 2" key="1">
    <citation type="submission" date="2018-03" db="EMBL/GenBank/DDBJ databases">
        <title>Draft Genome Sequences of the Obligatory Marine Myxobacteria Enhygromyxa salina SWB007.</title>
        <authorList>
            <person name="Poehlein A."/>
            <person name="Moghaddam J.A."/>
            <person name="Harms H."/>
            <person name="Alanjari M."/>
            <person name="Koenig G.M."/>
            <person name="Daniel R."/>
            <person name="Schaeberle T.F."/>
        </authorList>
    </citation>
    <scope>NUCLEOTIDE SEQUENCE [LARGE SCALE GENOMIC DNA]</scope>
    <source>
        <strain evidence="1 2">SWB007</strain>
    </source>
</reference>
<accession>A0A2S9Y0H3</accession>
<organism evidence="1 2">
    <name type="scientific">Enhygromyxa salina</name>
    <dbReference type="NCBI Taxonomy" id="215803"/>
    <lineage>
        <taxon>Bacteria</taxon>
        <taxon>Pseudomonadati</taxon>
        <taxon>Myxococcota</taxon>
        <taxon>Polyangia</taxon>
        <taxon>Nannocystales</taxon>
        <taxon>Nannocystaceae</taxon>
        <taxon>Enhygromyxa</taxon>
    </lineage>
</organism>
<dbReference type="Proteomes" id="UP000238823">
    <property type="component" value="Unassembled WGS sequence"/>
</dbReference>
<comment type="caution">
    <text evidence="1">The sequence shown here is derived from an EMBL/GenBank/DDBJ whole genome shotgun (WGS) entry which is preliminary data.</text>
</comment>
<sequence length="288" mass="31586">MQRLQAHLTVCEIIPADQWASFTNWLEAADEPCEHDESSYEPWLATHGVDLAQASKLHEAMRELAPGPCRCAAAAEIWPADLHETIRGPVVWCRPEALPRALTGQPAAGREVQLTWFFAAHRGDLGEFWDAVEEPEAHADWDDALDLLDLLCELVASDGELAWAAVDVNQRIESFYHGGDADEVERWLRERGHSLHPLEAALDRLAVFVLTSGSQPVSEVRLGVDGSAALFSAGRPEIVVVRARERTIWAEGWKPLPAGPTRIETSAGPIDLPETIVAGVHELSVPAV</sequence>
<evidence type="ECO:0000313" key="2">
    <source>
        <dbReference type="Proteomes" id="UP000238823"/>
    </source>
</evidence>
<gene>
    <name evidence="1" type="ORF">ENSA7_65480</name>
</gene>
<evidence type="ECO:0000313" key="1">
    <source>
        <dbReference type="EMBL" id="PRP98605.1"/>
    </source>
</evidence>
<name>A0A2S9Y0H3_9BACT</name>
<dbReference type="EMBL" id="PVNL01000124">
    <property type="protein sequence ID" value="PRP98605.1"/>
    <property type="molecule type" value="Genomic_DNA"/>
</dbReference>
<protein>
    <submittedName>
        <fullName evidence="1">Uncharacterized protein</fullName>
    </submittedName>
</protein>
<dbReference type="AlphaFoldDB" id="A0A2S9Y0H3"/>
<proteinExistence type="predicted"/>